<feature type="compositionally biased region" description="Basic and acidic residues" evidence="3">
    <location>
        <begin position="501"/>
        <end position="513"/>
    </location>
</feature>
<feature type="region of interest" description="Disordered" evidence="3">
    <location>
        <begin position="1"/>
        <end position="106"/>
    </location>
</feature>
<feature type="compositionally biased region" description="Low complexity" evidence="3">
    <location>
        <begin position="68"/>
        <end position="83"/>
    </location>
</feature>
<feature type="compositionally biased region" description="Polar residues" evidence="3">
    <location>
        <begin position="491"/>
        <end position="500"/>
    </location>
</feature>
<accession>A0A448PP07</accession>
<dbReference type="Pfam" id="PF00041">
    <property type="entry name" value="fn3"/>
    <property type="match status" value="1"/>
</dbReference>
<evidence type="ECO:0000259" key="5">
    <source>
        <dbReference type="PROSITE" id="PS50853"/>
    </source>
</evidence>
<dbReference type="EMBL" id="LR134477">
    <property type="protein sequence ID" value="VEI18282.1"/>
    <property type="molecule type" value="Genomic_DNA"/>
</dbReference>
<dbReference type="Pfam" id="PF17963">
    <property type="entry name" value="Big_9"/>
    <property type="match status" value="9"/>
</dbReference>
<reference evidence="6 7" key="1">
    <citation type="submission" date="2018-12" db="EMBL/GenBank/DDBJ databases">
        <authorList>
            <consortium name="Pathogen Informatics"/>
        </authorList>
    </citation>
    <scope>NUCLEOTIDE SEQUENCE [LARGE SCALE GENOMIC DNA]</scope>
    <source>
        <strain evidence="6 7">NCTC10951</strain>
    </source>
</reference>
<dbReference type="RefSeq" id="WP_126414985.1">
    <property type="nucleotide sequence ID" value="NZ_JASPER010000014.1"/>
</dbReference>
<feature type="region of interest" description="Disordered" evidence="3">
    <location>
        <begin position="478"/>
        <end position="552"/>
    </location>
</feature>
<feature type="region of interest" description="Disordered" evidence="3">
    <location>
        <begin position="374"/>
        <end position="397"/>
    </location>
</feature>
<keyword evidence="1" id="KW-0326">Glycosidase</keyword>
<dbReference type="KEGG" id="avc:NCTC10951_02628"/>
<dbReference type="GO" id="GO:0000272">
    <property type="term" value="P:polysaccharide catabolic process"/>
    <property type="evidence" value="ECO:0007669"/>
    <property type="project" value="UniProtKB-KW"/>
</dbReference>
<gene>
    <name evidence="6" type="ORF">NCTC10951_02628</name>
</gene>
<keyword evidence="4" id="KW-0472">Membrane</keyword>
<dbReference type="InterPro" id="IPR003961">
    <property type="entry name" value="FN3_dom"/>
</dbReference>
<evidence type="ECO:0000256" key="2">
    <source>
        <dbReference type="ARBA" id="ARBA00023326"/>
    </source>
</evidence>
<dbReference type="Proteomes" id="UP000268658">
    <property type="component" value="Chromosome"/>
</dbReference>
<dbReference type="InterPro" id="IPR013783">
    <property type="entry name" value="Ig-like_fold"/>
</dbReference>
<dbReference type="OrthoDB" id="5241356at2"/>
<evidence type="ECO:0000313" key="7">
    <source>
        <dbReference type="Proteomes" id="UP000268658"/>
    </source>
</evidence>
<keyword evidence="1" id="KW-0378">Hydrolase</keyword>
<dbReference type="Gene3D" id="2.60.40.10">
    <property type="entry name" value="Immunoglobulins"/>
    <property type="match status" value="2"/>
</dbReference>
<organism evidence="6 7">
    <name type="scientific">Actinomyces viscosus</name>
    <dbReference type="NCBI Taxonomy" id="1656"/>
    <lineage>
        <taxon>Bacteria</taxon>
        <taxon>Bacillati</taxon>
        <taxon>Actinomycetota</taxon>
        <taxon>Actinomycetes</taxon>
        <taxon>Actinomycetales</taxon>
        <taxon>Actinomycetaceae</taxon>
        <taxon>Actinomyces</taxon>
    </lineage>
</organism>
<evidence type="ECO:0000256" key="1">
    <source>
        <dbReference type="ARBA" id="ARBA00023295"/>
    </source>
</evidence>
<keyword evidence="2" id="KW-0119">Carbohydrate metabolism</keyword>
<dbReference type="SUPFAM" id="SSF49265">
    <property type="entry name" value="Fibronectin type III"/>
    <property type="match status" value="2"/>
</dbReference>
<feature type="compositionally biased region" description="Low complexity" evidence="3">
    <location>
        <begin position="15"/>
        <end position="26"/>
    </location>
</feature>
<feature type="compositionally biased region" description="Basic and acidic residues" evidence="3">
    <location>
        <begin position="478"/>
        <end position="490"/>
    </location>
</feature>
<dbReference type="InterPro" id="IPR036116">
    <property type="entry name" value="FN3_sf"/>
</dbReference>
<feature type="compositionally biased region" description="Polar residues" evidence="3">
    <location>
        <begin position="1724"/>
        <end position="1736"/>
    </location>
</feature>
<keyword evidence="2" id="KW-0624">Polysaccharide degradation</keyword>
<evidence type="ECO:0000256" key="4">
    <source>
        <dbReference type="SAM" id="Phobius"/>
    </source>
</evidence>
<keyword evidence="4" id="KW-1133">Transmembrane helix</keyword>
<feature type="compositionally biased region" description="Low complexity" evidence="3">
    <location>
        <begin position="49"/>
        <end position="60"/>
    </location>
</feature>
<feature type="domain" description="Fibronectin type-III" evidence="5">
    <location>
        <begin position="1569"/>
        <end position="1658"/>
    </location>
</feature>
<feature type="domain" description="Fibronectin type-III" evidence="5">
    <location>
        <begin position="1744"/>
        <end position="1831"/>
    </location>
</feature>
<dbReference type="SMART" id="SM00060">
    <property type="entry name" value="FN3"/>
    <property type="match status" value="4"/>
</dbReference>
<feature type="transmembrane region" description="Helical" evidence="4">
    <location>
        <begin position="122"/>
        <end position="140"/>
    </location>
</feature>
<protein>
    <submittedName>
        <fullName evidence="6">Fibronectin type III domain</fullName>
    </submittedName>
</protein>
<dbReference type="NCBIfam" id="NF012211">
    <property type="entry name" value="tand_rpt_95"/>
    <property type="match status" value="1"/>
</dbReference>
<sequence>MTTSRNDFEAPDEPSSGIDSAATASGAGDGGSHRTDSSTAQTDQSAADRPGLLARAASALRPRRRAGTSKASGTGSTTAPTSTDDAQGMGSGLTSGTTTSRLAATFRIPQSRAQRQRLRKRLSSLAAVVCVAALGTAAWLHEGVAQADLHLNDGGVWVTSTSNHLVARLNYPSREVDGTIRTSSSSFDVTQNAEDVLVPDSGDASVSSVDPAQVSFSGRTQLTKGVTIAQGGDRVIAIDKVQGTIRAAKTKSAGSLTAAAPVVTGMPDVVAVVGKDGAVHATSATSKSLVSLEADDKGWKEATNTSLTLTSGTDLAITAVGDKPVVLERSTGILHLPEGKTVNLDASGLALQQPGPDADSVLVASRTELISVPLDGGKVTKTPSSKEDPAPEGVPAQPVRLGKCVYAAWSGSGQFVRSCSGLFSGDTDTIHDDKLASSSAPIFRVNRDAIVLNDLDTGSVWLPNEDLVLIDDWTDKTAQTDDNADQKDDSANTSESQTPPERTEENHAPKAVDDNFGVRPGRSALLPVLANDSDPDGDVLTATPQDNGGSLAATKAQGGLALRMDVPDNASGSYSVPYTADDGRGMSDSAVATVDVHGWDVNGAPNQITTPTLTVAEGASGSLDVLGHWLDPDGDDLYLVSAQGEGLDTKVSNEGTVTVRELGAGTGTRDLTVTVSDGRETTSGVVKVDVQPAQSAKPIANADHVRVVAGTKAVVSPLDNDTSPSGGTLRLAAVQEAPAGTSISVDQQAGVFTFSTDASAQAQTYYLTYDVMDGANTAQGIVRVDVTPKADATVPPEVENDTALLRNGGSTTIAPLNNDFDPSGGILVLQSVNAPQDSGVTVTAVDHSLLQITAASTVPANLTVDYTVTNGTSSATGKVAIVPVTQSQPQPPVVTDDTAVVRAGDVVTVPVLDNDSSPSGLNLSVDSQVSLVGDELGTAWVSEDTVRFRAGNQPGRTSYAYTVKDDQGQTASGVLTVEVRAQDAEHNSAPSPRNLEARTLAGSATNITVPLDGIDPDGDSVSLVGLNQAPSLGSVEVNSSWLTYKPSEGATGTDTFTYVVEDRFGAQATGTVRVGVAQASPVNVAPVATDDLVVAKPGRTVAVDVLSNDLDTDGDTLSLEGDPVSSDPSLGVSTRAGRLVLNLPDKEGNHSVTYTVSDGRGGTDTGTVTVQVSNNAPLANPVGVDDYVTVDQVDANGRVTVPVLDNDKDTDGSPWDLKLSSSDPDVEVGKDSLSLTVGETQRLVLYTITDADGLTGHAVVVVPARSALRPRINPSAVPAHVPADKTTDINLSSYILTREGTRPVITDTSSIHMAKGTKDAKTTSNGTALSFTPESGFTGQTSVTFTVADGTGSDALSSTLTLPIVVDSSSNKPPTFTPTEVTVAPGEGAVTANLAAMTTDPDPSDKLSFQAGPAPAGFDISLSGSTLSVKASDKATEGTTGSIPITVSDGVNPPVSASLPVRVSASNKPLMTTAPINLESRNGEAVSADVSTAVSNPFPDKPITLSGTPTITSGEGTVSVSGTTVTITPNAGFHGTITAQYKVLDSTGSESRAVTGTITVQVGGVVPTAPSGVSVAPVDADSARVSWTDGSANGSPITGHKVSVNGTEQTCATSSCLINNLTPGQSYSIQVVATNKYGDSEAATVPYQHNATAKTPAAPTLAAGSGKVTASWTEVDDPFGGATTYDVRLSDGTMLTGLSGSSASFDVTPGRAYTAQVRARSSQGTVSEWSSSSNAVTPFGEPGVPGTPVITPSGDTVTVGWQAANGNGSPVSYTLHYSNGNTSDSKNVGGATSTTVSISRGTWTFWVEADNGYGTKTSAQASYTYKPTPLTPSTPAVRATGNSGELAVSASPRAGNGWSVGDLTVEYSVDQVNWTSSSTIRGLTDGRAYTVYARVNGGGQYSDVVASSPVAPYGPPSAPSVSCELGGKKQKKAVCSWSPGANNGAGTSYEQSDDGGQTVESIEVGETYEKKLKAGQAVTWCVRARTNAGTSEWGCDTVARAPKPDDDDDDGDDDNKQTVPVGTQQQFYVDYTQTCRPFGPWGTCYQMVFDLSGNPNSTLSCGYWYWDTWNWQPAWNEEEISLDKNGYARHKFPHRTPNWNQSITCTQQ</sequence>
<proteinExistence type="predicted"/>
<dbReference type="CDD" id="cd00063">
    <property type="entry name" value="FN3"/>
    <property type="match status" value="3"/>
</dbReference>
<name>A0A448PP07_ACTVI</name>
<dbReference type="Gene3D" id="2.60.40.3440">
    <property type="match status" value="1"/>
</dbReference>
<feature type="region of interest" description="Disordered" evidence="3">
    <location>
        <begin position="1724"/>
        <end position="1743"/>
    </location>
</feature>
<evidence type="ECO:0000256" key="3">
    <source>
        <dbReference type="SAM" id="MobiDB-lite"/>
    </source>
</evidence>
<evidence type="ECO:0000313" key="6">
    <source>
        <dbReference type="EMBL" id="VEI18282.1"/>
    </source>
</evidence>
<feature type="region of interest" description="Disordered" evidence="3">
    <location>
        <begin position="1994"/>
        <end position="2020"/>
    </location>
</feature>
<dbReference type="SUPFAM" id="SSF101898">
    <property type="entry name" value="NHL repeat"/>
    <property type="match status" value="1"/>
</dbReference>
<dbReference type="GO" id="GO:0016798">
    <property type="term" value="F:hydrolase activity, acting on glycosyl bonds"/>
    <property type="evidence" value="ECO:0007669"/>
    <property type="project" value="UniProtKB-KW"/>
</dbReference>
<dbReference type="Gene3D" id="2.60.40.2810">
    <property type="match status" value="2"/>
</dbReference>
<dbReference type="PROSITE" id="PS50853">
    <property type="entry name" value="FN3"/>
    <property type="match status" value="2"/>
</dbReference>
<keyword evidence="4" id="KW-0812">Transmembrane</keyword>